<dbReference type="Gene3D" id="1.10.10.10">
    <property type="entry name" value="Winged helix-like DNA-binding domain superfamily/Winged helix DNA-binding domain"/>
    <property type="match status" value="1"/>
</dbReference>
<feature type="compositionally biased region" description="Polar residues" evidence="23">
    <location>
        <begin position="331"/>
        <end position="349"/>
    </location>
</feature>
<dbReference type="InterPro" id="IPR012337">
    <property type="entry name" value="RNaseH-like_sf"/>
</dbReference>
<evidence type="ECO:0000256" key="8">
    <source>
        <dbReference type="ARBA" id="ARBA00022801"/>
    </source>
</evidence>
<evidence type="ECO:0000313" key="27">
    <source>
        <dbReference type="Ensembl" id="ENSCPOP00000002674.3"/>
    </source>
</evidence>
<dbReference type="GO" id="GO:0061749">
    <property type="term" value="F:forked DNA-dependent helicase activity"/>
    <property type="evidence" value="ECO:0007669"/>
    <property type="project" value="Ensembl"/>
</dbReference>
<dbReference type="GO" id="GO:0005813">
    <property type="term" value="C:centrosome"/>
    <property type="evidence" value="ECO:0007669"/>
    <property type="project" value="Ensembl"/>
</dbReference>
<evidence type="ECO:0000313" key="28">
    <source>
        <dbReference type="Proteomes" id="UP000005447"/>
    </source>
</evidence>
<evidence type="ECO:0000256" key="18">
    <source>
        <dbReference type="ARBA" id="ARBA00023268"/>
    </source>
</evidence>
<evidence type="ECO:0000256" key="15">
    <source>
        <dbReference type="ARBA" id="ARBA00023204"/>
    </source>
</evidence>
<dbReference type="Gene3D" id="1.10.150.80">
    <property type="entry name" value="HRDC domain"/>
    <property type="match status" value="1"/>
</dbReference>
<dbReference type="SUPFAM" id="SSF52540">
    <property type="entry name" value="P-loop containing nucleoside triphosphate hydrolases"/>
    <property type="match status" value="1"/>
</dbReference>
<dbReference type="InterPro" id="IPR014001">
    <property type="entry name" value="Helicase_ATP-bd"/>
</dbReference>
<proteinExistence type="inferred from homology"/>
<evidence type="ECO:0000256" key="13">
    <source>
        <dbReference type="ARBA" id="ARBA00022842"/>
    </source>
</evidence>
<dbReference type="GO" id="GO:0009267">
    <property type="term" value="P:cellular response to starvation"/>
    <property type="evidence" value="ECO:0007669"/>
    <property type="project" value="Ensembl"/>
</dbReference>
<evidence type="ECO:0000256" key="22">
    <source>
        <dbReference type="ARBA" id="ARBA00069351"/>
    </source>
</evidence>
<evidence type="ECO:0000256" key="14">
    <source>
        <dbReference type="ARBA" id="ARBA00023125"/>
    </source>
</evidence>
<evidence type="ECO:0000256" key="1">
    <source>
        <dbReference type="ARBA" id="ARBA00001947"/>
    </source>
</evidence>
<dbReference type="GO" id="GO:0090398">
    <property type="term" value="P:cellular senescence"/>
    <property type="evidence" value="ECO:0007669"/>
    <property type="project" value="Ensembl"/>
</dbReference>
<dbReference type="InterPro" id="IPR036388">
    <property type="entry name" value="WH-like_DNA-bd_sf"/>
</dbReference>
<evidence type="ECO:0000256" key="12">
    <source>
        <dbReference type="ARBA" id="ARBA00022840"/>
    </source>
</evidence>
<sequence length="1462" mass="165458">MTKLKVILKMNEKKLETTSQQRKFPKWMSVPNKGCTPKGKEPCIQKSIFEDDLSFLEFTGSIVYSYEASDCSFLSQDISMRLSPGDVIGFDMEWPPTYSKGKLSRVALIQLCVSESKCYLFHISSMSVFPQGLKMLLENEAIKKAGVGIEGDQWKLLRDFDIKLKSFVELTDVANQKLKSTEIWSLNGLVKHLFGKQLLKDKSVRCSNWSNFPLSEDQKLYAATDAYAGLIIYQKLESLSDAVQRFDTNKGEEILPSEIMKQLTAISREVMDLVEHFPDTYRKLENPQRVPIILKNISENLYSLRKMIFASADAEPELRSHKNVHLLSLEDSTGDGQQQEQTRKQNSFTKVKAETRDTTFDSLIKHSGEDVLGNAVKQEDDGFEDGINDRELKEDMERACLMSLDITEYDLQMLEQQAQETHSRNVSFQSAEHLSLNDNEQESSYIIESDEDLEMEMLKSLENLNSDAAETDHSKCSETERNACFPVEADEDKNESIDEEEEGEEDHFLPEPNAKQVTCLKTYFGHHNFKPVQWKVIYSVLEERRDNVVVMATGYGKSLCFQYPPVYLGKIGIVVSPLISLMEDQVLQLEMSNIPACFLGSAQSNNVLEDAKLGKYRIIYITPEFCSGNLDLLRQLQANIGIALIAVDEAHCISEWGHDFRSSFRTLGSLKTALPLVPIVALTATASSSIQEDIIRCLKLNNPQITCTSFDRPNLYLEVGRKTGNILQDLQPFLVKRTNSEWEFEGPTIIYCPSRKMTEQVTAELRKLNLACETYHAGMSSGTRKDVHHRFMRDEIQCIIATIAFGMGINKPDIRKIIHYGAPKEMESYYQEVGRAGRDGLPSSCHVLWAPADINLNRYRFFEIHNEKFRLYKLKMVAKMEKYLHSNRCRRQIILSHFEDKKLQKVSLDIMGTEKCCDNCRSRLNHCHSISDSDDTSQDLGPQAFLLLSAVDILQEKFGIGIPILFLRGSSSQRLPDKYRRHSLFGAGKDQTESWWKAFARHLMTEGFLAEVPGSSRFIKTCTLTVKGRNWLVKASTESPQRLILEASEELCPKKKFLLPSSHTVSSGIEHHPSNQIPIRLTAESNLEKMFSYKANDKISSGISIPKKSIMTQLPGNTYGSSGAVISAQEQKTQTVLYGKLVEARQKHANKRDVPPAILATNKLLVDMAKMRPTTVENLKLIDGVSEGKATMLAPLLEVIKHFCQENSVQTDLFSSTKPQEEQKKSPEVNHEKCSFSQSVAVTYSLFQEKKMSLDSVAKNRTLPLTVVGQHLAQVVKAGYSLDMERSGLTPEVQKIITAVIQNPPVNSDMSKIKLIRMLVPENIDTYLIHMVIAILESDRDHTLLCQPSFDSSKKRCFPNSEESSSGSKRSKEEVGTNSKADEKHLDNLSLKDKDHRTSLKLASWNQPPDDPELEELFSDSHSQISSADSKRNLPEWFTKGNNTINDNSKKPVTKKKTERSF</sequence>
<dbReference type="EMBL" id="AAKN02018508">
    <property type="status" value="NOT_ANNOTATED_CDS"/>
    <property type="molecule type" value="Genomic_DNA"/>
</dbReference>
<dbReference type="FunFam" id="1.10.150.80:FF:000005">
    <property type="entry name" value="Werner syndrome ATP-dependent helicase homolog"/>
    <property type="match status" value="1"/>
</dbReference>
<dbReference type="InterPro" id="IPR002562">
    <property type="entry name" value="3'-5'_exonuclease_dom"/>
</dbReference>
<keyword evidence="28" id="KW-1185">Reference proteome</keyword>
<evidence type="ECO:0000256" key="19">
    <source>
        <dbReference type="ARBA" id="ARBA00034617"/>
    </source>
</evidence>
<dbReference type="EMBL" id="AAKN02018507">
    <property type="status" value="NOT_ANNOTATED_CDS"/>
    <property type="molecule type" value="Genomic_DNA"/>
</dbReference>
<dbReference type="GO" id="GO:0000400">
    <property type="term" value="F:four-way junction DNA binding"/>
    <property type="evidence" value="ECO:0007669"/>
    <property type="project" value="Ensembl"/>
</dbReference>
<dbReference type="FunFam" id="3.30.420.10:FF:000053">
    <property type="entry name" value="Werner syndrome ATP-dependent helicase homolog"/>
    <property type="match status" value="1"/>
</dbReference>
<dbReference type="FunCoup" id="H0UZQ5">
    <property type="interactions" value="2608"/>
</dbReference>
<dbReference type="GO" id="GO:0005657">
    <property type="term" value="C:replication fork"/>
    <property type="evidence" value="ECO:0007669"/>
    <property type="project" value="Ensembl"/>
</dbReference>
<dbReference type="GO" id="GO:1905773">
    <property type="term" value="F:8-hydroxy-2'-deoxyguanosine DNA binding"/>
    <property type="evidence" value="ECO:0007669"/>
    <property type="project" value="Ensembl"/>
</dbReference>
<dbReference type="InterPro" id="IPR036390">
    <property type="entry name" value="WH_DNA-bd_sf"/>
</dbReference>
<dbReference type="GO" id="GO:1902570">
    <property type="term" value="P:protein localization to nucleolus"/>
    <property type="evidence" value="ECO:0007669"/>
    <property type="project" value="Ensembl"/>
</dbReference>
<dbReference type="SMART" id="SM00956">
    <property type="entry name" value="RQC"/>
    <property type="match status" value="1"/>
</dbReference>
<dbReference type="GO" id="GO:0000731">
    <property type="term" value="P:DNA synthesis involved in DNA repair"/>
    <property type="evidence" value="ECO:0007669"/>
    <property type="project" value="Ensembl"/>
</dbReference>
<evidence type="ECO:0000256" key="10">
    <source>
        <dbReference type="ARBA" id="ARBA00022833"/>
    </source>
</evidence>
<dbReference type="GO" id="GO:0032405">
    <property type="term" value="F:MutLalpha complex binding"/>
    <property type="evidence" value="ECO:0007669"/>
    <property type="project" value="Ensembl"/>
</dbReference>
<dbReference type="FunFam" id="1.10.10.10:FF:000369">
    <property type="entry name" value="Werner syndrome ATP-dependent helicase"/>
    <property type="match status" value="1"/>
</dbReference>
<dbReference type="EMBL" id="AAKN02018505">
    <property type="status" value="NOT_ANNOTATED_CDS"/>
    <property type="molecule type" value="Genomic_DNA"/>
</dbReference>
<dbReference type="EC" id="5.6.2.4" evidence="20"/>
<feature type="region of interest" description="Disordered" evidence="23">
    <location>
        <begin position="1351"/>
        <end position="1462"/>
    </location>
</feature>
<dbReference type="InParanoid" id="H0UZQ5"/>
<dbReference type="Gene3D" id="3.40.50.300">
    <property type="entry name" value="P-loop containing nucleotide triphosphate hydrolases"/>
    <property type="match status" value="2"/>
</dbReference>
<dbReference type="InterPro" id="IPR018982">
    <property type="entry name" value="RQC_domain"/>
</dbReference>
<dbReference type="GO" id="GO:0030145">
    <property type="term" value="F:manganese ion binding"/>
    <property type="evidence" value="ECO:0007669"/>
    <property type="project" value="Ensembl"/>
</dbReference>
<keyword evidence="7" id="KW-0227">DNA damage</keyword>
<dbReference type="GO" id="GO:0010225">
    <property type="term" value="P:response to UV-C"/>
    <property type="evidence" value="ECO:0007669"/>
    <property type="project" value="Ensembl"/>
</dbReference>
<evidence type="ECO:0000256" key="16">
    <source>
        <dbReference type="ARBA" id="ARBA00023235"/>
    </source>
</evidence>
<dbReference type="PROSITE" id="PS51192">
    <property type="entry name" value="HELICASE_ATP_BIND_1"/>
    <property type="match status" value="1"/>
</dbReference>
<dbReference type="PROSITE" id="PS51194">
    <property type="entry name" value="HELICASE_CTER"/>
    <property type="match status" value="1"/>
</dbReference>
<dbReference type="GO" id="GO:0006979">
    <property type="term" value="P:response to oxidative stress"/>
    <property type="evidence" value="ECO:0007669"/>
    <property type="project" value="Ensembl"/>
</dbReference>
<dbReference type="GO" id="GO:0008340">
    <property type="term" value="P:determination of adult lifespan"/>
    <property type="evidence" value="ECO:0007669"/>
    <property type="project" value="Ensembl"/>
</dbReference>
<dbReference type="PROSITE" id="PS50967">
    <property type="entry name" value="HRDC"/>
    <property type="match status" value="1"/>
</dbReference>
<keyword evidence="4" id="KW-0540">Nuclease</keyword>
<dbReference type="GO" id="GO:0005730">
    <property type="term" value="C:nucleolus"/>
    <property type="evidence" value="ECO:0007669"/>
    <property type="project" value="Ensembl"/>
</dbReference>
<reference evidence="27" key="3">
    <citation type="submission" date="2025-09" db="UniProtKB">
        <authorList>
            <consortium name="Ensembl"/>
        </authorList>
    </citation>
    <scope>IDENTIFICATION</scope>
    <source>
        <strain evidence="27">2N</strain>
    </source>
</reference>
<dbReference type="GeneTree" id="ENSGT00940000159168"/>
<organism evidence="27 28">
    <name type="scientific">Cavia porcellus</name>
    <name type="common">Guinea pig</name>
    <dbReference type="NCBI Taxonomy" id="10141"/>
    <lineage>
        <taxon>Eukaryota</taxon>
        <taxon>Metazoa</taxon>
        <taxon>Chordata</taxon>
        <taxon>Craniata</taxon>
        <taxon>Vertebrata</taxon>
        <taxon>Euteleostomi</taxon>
        <taxon>Mammalia</taxon>
        <taxon>Eutheria</taxon>
        <taxon>Euarchontoglires</taxon>
        <taxon>Glires</taxon>
        <taxon>Rodentia</taxon>
        <taxon>Hystricomorpha</taxon>
        <taxon>Caviidae</taxon>
        <taxon>Cavia</taxon>
    </lineage>
</organism>
<dbReference type="FunFam" id="3.40.50.300:FF:001023">
    <property type="entry name" value="Werner syndrome RecQ like helicase"/>
    <property type="match status" value="1"/>
</dbReference>
<dbReference type="Proteomes" id="UP000005447">
    <property type="component" value="Unassembled WGS sequence"/>
</dbReference>
<dbReference type="InterPro" id="IPR044876">
    <property type="entry name" value="HRDC_dom_sf"/>
</dbReference>
<dbReference type="GO" id="GO:0071480">
    <property type="term" value="P:cellular response to gamma radiation"/>
    <property type="evidence" value="ECO:0007669"/>
    <property type="project" value="Ensembl"/>
</dbReference>
<reference evidence="27" key="2">
    <citation type="submission" date="2025-08" db="UniProtKB">
        <authorList>
            <consortium name="Ensembl"/>
        </authorList>
    </citation>
    <scope>IDENTIFICATION</scope>
    <source>
        <strain evidence="27">2N</strain>
    </source>
</reference>
<feature type="region of interest" description="Disordered" evidence="23">
    <location>
        <begin position="331"/>
        <end position="351"/>
    </location>
</feature>
<dbReference type="GO" id="GO:0040009">
    <property type="term" value="P:regulation of growth rate"/>
    <property type="evidence" value="ECO:0007669"/>
    <property type="project" value="Ensembl"/>
</dbReference>
<feature type="domain" description="Helicase ATP-binding" evidence="25">
    <location>
        <begin position="538"/>
        <end position="704"/>
    </location>
</feature>
<dbReference type="eggNOG" id="KOG0351">
    <property type="taxonomic scope" value="Eukaryota"/>
</dbReference>
<dbReference type="GO" id="GO:0000287">
    <property type="term" value="F:magnesium ion binding"/>
    <property type="evidence" value="ECO:0007669"/>
    <property type="project" value="Ensembl"/>
</dbReference>
<evidence type="ECO:0000256" key="2">
    <source>
        <dbReference type="ARBA" id="ARBA00004123"/>
    </source>
</evidence>
<evidence type="ECO:0000256" key="5">
    <source>
        <dbReference type="ARBA" id="ARBA00022723"/>
    </source>
</evidence>
<evidence type="ECO:0000256" key="20">
    <source>
        <dbReference type="ARBA" id="ARBA00034808"/>
    </source>
</evidence>
<dbReference type="CDD" id="cd18017">
    <property type="entry name" value="DEXHc_RecQ3"/>
    <property type="match status" value="1"/>
</dbReference>
<dbReference type="FunFam" id="3.40.50.300:FF:000941">
    <property type="entry name" value="Werner syndrome RecQ like helicase"/>
    <property type="match status" value="1"/>
</dbReference>
<dbReference type="GeneID" id="100719896"/>
<dbReference type="GO" id="GO:0061820">
    <property type="term" value="P:telomeric D-loop disassembly"/>
    <property type="evidence" value="ECO:0007669"/>
    <property type="project" value="Ensembl"/>
</dbReference>
<dbReference type="SUPFAM" id="SSF47819">
    <property type="entry name" value="HRDC-like"/>
    <property type="match status" value="1"/>
</dbReference>
<protein>
    <recommendedName>
        <fullName evidence="22">Bifunctional 3'-5' exonuclease/ATP-dependent helicase WRN</fullName>
        <ecNumber evidence="20">5.6.2.4</ecNumber>
    </recommendedName>
</protein>
<dbReference type="InterPro" id="IPR002121">
    <property type="entry name" value="HRDC_dom"/>
</dbReference>
<dbReference type="GO" id="GO:0098530">
    <property type="term" value="P:positive regulation of strand invasion"/>
    <property type="evidence" value="ECO:0007669"/>
    <property type="project" value="Ensembl"/>
</dbReference>
<dbReference type="Pfam" id="PF00570">
    <property type="entry name" value="HRDC"/>
    <property type="match status" value="1"/>
</dbReference>
<dbReference type="PANTHER" id="PTHR13710">
    <property type="entry name" value="DNA HELICASE RECQ FAMILY MEMBER"/>
    <property type="match status" value="1"/>
</dbReference>
<keyword evidence="10" id="KW-0862">Zinc</keyword>
<dbReference type="GO" id="GO:0006284">
    <property type="term" value="P:base-excision repair"/>
    <property type="evidence" value="ECO:0007669"/>
    <property type="project" value="Ensembl"/>
</dbReference>
<keyword evidence="11" id="KW-0269">Exonuclease</keyword>
<keyword evidence="17" id="KW-0539">Nucleus</keyword>
<comment type="similarity">
    <text evidence="3">Belongs to the helicase family. RecQ subfamily.</text>
</comment>
<comment type="subcellular location">
    <subcellularLocation>
        <location evidence="2">Nucleus</location>
    </subcellularLocation>
</comment>
<feature type="domain" description="HRDC" evidence="24">
    <location>
        <begin position="1131"/>
        <end position="1210"/>
    </location>
</feature>
<dbReference type="STRING" id="10141.ENSCPOP00000002674"/>
<dbReference type="InterPro" id="IPR027417">
    <property type="entry name" value="P-loop_NTPase"/>
</dbReference>
<dbReference type="CDD" id="cd18794">
    <property type="entry name" value="SF2_C_RecQ"/>
    <property type="match status" value="1"/>
</dbReference>
<dbReference type="VEuPathDB" id="HostDB:ENSCPOG00000002943"/>
<dbReference type="GO" id="GO:0005524">
    <property type="term" value="F:ATP binding"/>
    <property type="evidence" value="ECO:0007669"/>
    <property type="project" value="UniProtKB-KW"/>
</dbReference>
<dbReference type="NCBIfam" id="TIGR00614">
    <property type="entry name" value="recQ_fam"/>
    <property type="match status" value="1"/>
</dbReference>
<evidence type="ECO:0000256" key="11">
    <source>
        <dbReference type="ARBA" id="ARBA00022839"/>
    </source>
</evidence>
<keyword evidence="8" id="KW-0378">Hydrolase</keyword>
<dbReference type="EMBL" id="AAKN02018509">
    <property type="status" value="NOT_ANNOTATED_CDS"/>
    <property type="molecule type" value="Genomic_DNA"/>
</dbReference>
<evidence type="ECO:0000256" key="7">
    <source>
        <dbReference type="ARBA" id="ARBA00022763"/>
    </source>
</evidence>
<dbReference type="HOGENOM" id="CLU_001103_11_1_1"/>
<name>H0UZQ5_CAVPO</name>
<keyword evidence="6" id="KW-0547">Nucleotide-binding</keyword>
<dbReference type="OMA" id="TYLIHMV"/>
<feature type="domain" description="Helicase C-terminal" evidence="26">
    <location>
        <begin position="729"/>
        <end position="884"/>
    </location>
</feature>
<dbReference type="GO" id="GO:0016887">
    <property type="term" value="F:ATP hydrolysis activity"/>
    <property type="evidence" value="ECO:0007669"/>
    <property type="project" value="Ensembl"/>
</dbReference>
<dbReference type="EMBL" id="AAKN02018506">
    <property type="status" value="NOT_ANNOTATED_CDS"/>
    <property type="molecule type" value="Genomic_DNA"/>
</dbReference>
<reference evidence="28" key="1">
    <citation type="journal article" date="2011" name="Nature">
        <title>A high-resolution map of human evolutionary constraint using 29 mammals.</title>
        <authorList>
            <person name="Lindblad-Toh K."/>
            <person name="Garber M."/>
            <person name="Zuk O."/>
            <person name="Lin M.F."/>
            <person name="Parker B.J."/>
            <person name="Washietl S."/>
            <person name="Kheradpour P."/>
            <person name="Ernst J."/>
            <person name="Jordan G."/>
            <person name="Mauceli E."/>
            <person name="Ward L.D."/>
            <person name="Lowe C.B."/>
            <person name="Holloway A.K."/>
            <person name="Clamp M."/>
            <person name="Gnerre S."/>
            <person name="Alfoldi J."/>
            <person name="Beal K."/>
            <person name="Chang J."/>
            <person name="Clawson H."/>
            <person name="Cuff J."/>
            <person name="Di Palma F."/>
            <person name="Fitzgerald S."/>
            <person name="Flicek P."/>
            <person name="Guttman M."/>
            <person name="Hubisz M.J."/>
            <person name="Jaffe D.B."/>
            <person name="Jungreis I."/>
            <person name="Kent W.J."/>
            <person name="Kostka D."/>
            <person name="Lara M."/>
            <person name="Martins A.L."/>
            <person name="Massingham T."/>
            <person name="Moltke I."/>
            <person name="Raney B.J."/>
            <person name="Rasmussen M.D."/>
            <person name="Robinson J."/>
            <person name="Stark A."/>
            <person name="Vilella A.J."/>
            <person name="Wen J."/>
            <person name="Xie X."/>
            <person name="Zody M.C."/>
            <person name="Baldwin J."/>
            <person name="Bloom T."/>
            <person name="Chin C.W."/>
            <person name="Heiman D."/>
            <person name="Nicol R."/>
            <person name="Nusbaum C."/>
            <person name="Young S."/>
            <person name="Wilkinson J."/>
            <person name="Worley K.C."/>
            <person name="Kovar C.L."/>
            <person name="Muzny D.M."/>
            <person name="Gibbs R.A."/>
            <person name="Cree A."/>
            <person name="Dihn H.H."/>
            <person name="Fowler G."/>
            <person name="Jhangiani S."/>
            <person name="Joshi V."/>
            <person name="Lee S."/>
            <person name="Lewis L.R."/>
            <person name="Nazareth L.V."/>
            <person name="Okwuonu G."/>
            <person name="Santibanez J."/>
            <person name="Warren W.C."/>
            <person name="Mardis E.R."/>
            <person name="Weinstock G.M."/>
            <person name="Wilson R.K."/>
            <person name="Delehaunty K."/>
            <person name="Dooling D."/>
            <person name="Fronik C."/>
            <person name="Fulton L."/>
            <person name="Fulton B."/>
            <person name="Graves T."/>
            <person name="Minx P."/>
            <person name="Sodergren E."/>
            <person name="Birney E."/>
            <person name="Margulies E.H."/>
            <person name="Herrero J."/>
            <person name="Green E.D."/>
            <person name="Haussler D."/>
            <person name="Siepel A."/>
            <person name="Goldman N."/>
            <person name="Pollard K.S."/>
            <person name="Pedersen J.S."/>
            <person name="Lander E.S."/>
            <person name="Kellis M."/>
        </authorList>
    </citation>
    <scope>NUCLEOTIDE SEQUENCE [LARGE SCALE GENOMIC DNA]</scope>
    <source>
        <strain evidence="28">2N</strain>
    </source>
</reference>
<gene>
    <name evidence="27" type="primary">WRN</name>
</gene>
<dbReference type="GO" id="GO:0008408">
    <property type="term" value="F:3'-5' exonuclease activity"/>
    <property type="evidence" value="ECO:0007669"/>
    <property type="project" value="Ensembl"/>
</dbReference>
<dbReference type="GO" id="GO:0000724">
    <property type="term" value="P:double-strand break repair via homologous recombination"/>
    <property type="evidence" value="ECO:0007669"/>
    <property type="project" value="TreeGrafter"/>
</dbReference>
<dbReference type="InterPro" id="IPR001650">
    <property type="entry name" value="Helicase_C-like"/>
</dbReference>
<dbReference type="GO" id="GO:0070337">
    <property type="term" value="F:3'-flap-structured DNA binding"/>
    <property type="evidence" value="ECO:0007669"/>
    <property type="project" value="Ensembl"/>
</dbReference>
<keyword evidence="12" id="KW-0067">ATP-binding</keyword>
<dbReference type="GO" id="GO:0016607">
    <property type="term" value="C:nuclear speck"/>
    <property type="evidence" value="ECO:0007669"/>
    <property type="project" value="Ensembl"/>
</dbReference>
<dbReference type="GO" id="GO:0061821">
    <property type="term" value="F:telomeric D-loop binding"/>
    <property type="evidence" value="ECO:0007669"/>
    <property type="project" value="Ensembl"/>
</dbReference>
<dbReference type="GO" id="GO:0000403">
    <property type="term" value="F:Y-form DNA binding"/>
    <property type="evidence" value="ECO:0007669"/>
    <property type="project" value="Ensembl"/>
</dbReference>
<comment type="catalytic activity">
    <reaction evidence="19">
        <text>Couples ATP hydrolysis with the unwinding of duplex DNA by translocating in the 3'-5' direction.</text>
        <dbReference type="EC" id="5.6.2.4"/>
    </reaction>
</comment>
<evidence type="ECO:0000256" key="23">
    <source>
        <dbReference type="SAM" id="MobiDB-lite"/>
    </source>
</evidence>
<dbReference type="Bgee" id="ENSCPOG00000002943">
    <property type="expression patterns" value="Expressed in pituitary gland and 13 other cell types or tissues"/>
</dbReference>
<keyword evidence="15" id="KW-0234">DNA repair</keyword>
<comment type="subunit">
    <text evidence="21">Monomer, and homooligomer. May exist as homodimer, homotrimer, homotetramer and/or homohexamer. Homotetramer, or homohexamer, when bound to DNA. Interacts via its N-terminal domain with WRNIP1. Interacts with EXO1, PCNA and SUPV3L1. Interacts with PML (isoform PML-4). Interacts (via KBM motif) with XRCC5 and XRCC6; promoting recruitment to DNA damage sites. Interacts with RECQL5; this interaction stimulates WRN helicase activity on DNA fork duplexes.</text>
</comment>
<dbReference type="Ensembl" id="ENSCPOT00000002980.3">
    <property type="protein sequence ID" value="ENSCPOP00000002674.3"/>
    <property type="gene ID" value="ENSCPOG00000002943.4"/>
</dbReference>
<dbReference type="GO" id="GO:0031297">
    <property type="term" value="P:replication fork processing"/>
    <property type="evidence" value="ECO:0007669"/>
    <property type="project" value="Ensembl"/>
</dbReference>
<dbReference type="SMART" id="SM00487">
    <property type="entry name" value="DEXDc"/>
    <property type="match status" value="1"/>
</dbReference>
<dbReference type="SUPFAM" id="SSF46785">
    <property type="entry name" value="Winged helix' DNA-binding domain"/>
    <property type="match status" value="1"/>
</dbReference>
<accession>H0UZQ5</accession>
<keyword evidence="18" id="KW-0511">Multifunctional enzyme</keyword>
<keyword evidence="5" id="KW-0479">Metal-binding</keyword>
<dbReference type="Gene3D" id="3.30.420.10">
    <property type="entry name" value="Ribonuclease H-like superfamily/Ribonuclease H"/>
    <property type="match status" value="1"/>
</dbReference>
<dbReference type="InterPro" id="IPR036397">
    <property type="entry name" value="RNaseH_sf"/>
</dbReference>
<dbReference type="Pfam" id="PF00270">
    <property type="entry name" value="DEAD"/>
    <property type="match status" value="1"/>
</dbReference>
<dbReference type="Pfam" id="PF14493">
    <property type="entry name" value="HTH_40"/>
    <property type="match status" value="1"/>
</dbReference>
<evidence type="ECO:0000256" key="4">
    <source>
        <dbReference type="ARBA" id="ARBA00022722"/>
    </source>
</evidence>
<dbReference type="InterPro" id="IPR011545">
    <property type="entry name" value="DEAD/DEAH_box_helicase_dom"/>
</dbReference>
<keyword evidence="13" id="KW-0460">Magnesium</keyword>
<dbReference type="GO" id="GO:0009378">
    <property type="term" value="F:four-way junction helicase activity"/>
    <property type="evidence" value="ECO:0007669"/>
    <property type="project" value="Ensembl"/>
</dbReference>
<dbReference type="GO" id="GO:0032392">
    <property type="term" value="P:DNA geometric change"/>
    <property type="evidence" value="ECO:0007669"/>
    <property type="project" value="Ensembl"/>
</dbReference>
<dbReference type="SMART" id="SM00490">
    <property type="entry name" value="HELICc"/>
    <property type="match status" value="1"/>
</dbReference>
<dbReference type="InterPro" id="IPR032284">
    <property type="entry name" value="RecQ_Zn-bd"/>
</dbReference>
<dbReference type="InterPro" id="IPR004589">
    <property type="entry name" value="DNA_helicase_ATP-dep_RecQ"/>
</dbReference>
<evidence type="ECO:0000259" key="26">
    <source>
        <dbReference type="PROSITE" id="PS51194"/>
    </source>
</evidence>
<dbReference type="SMART" id="SM00341">
    <property type="entry name" value="HRDC"/>
    <property type="match status" value="1"/>
</dbReference>
<evidence type="ECO:0000256" key="9">
    <source>
        <dbReference type="ARBA" id="ARBA00022806"/>
    </source>
</evidence>
<dbReference type="EMBL" id="AAKN02018504">
    <property type="status" value="NOT_ANNOTATED_CDS"/>
    <property type="molecule type" value="Genomic_DNA"/>
</dbReference>
<dbReference type="InterPro" id="IPR010997">
    <property type="entry name" value="HRDC-like_sf"/>
</dbReference>
<evidence type="ECO:0000259" key="25">
    <source>
        <dbReference type="PROSITE" id="PS51192"/>
    </source>
</evidence>
<dbReference type="CDD" id="cd06129">
    <property type="entry name" value="RNaseD_like"/>
    <property type="match status" value="1"/>
</dbReference>
<dbReference type="GO" id="GO:0006298">
    <property type="term" value="P:mismatch repair"/>
    <property type="evidence" value="ECO:0007669"/>
    <property type="project" value="Ensembl"/>
</dbReference>
<feature type="compositionally biased region" description="Basic and acidic residues" evidence="23">
    <location>
        <begin position="1370"/>
        <end position="1398"/>
    </location>
</feature>
<keyword evidence="16" id="KW-0413">Isomerase</keyword>
<dbReference type="Pfam" id="PF00271">
    <property type="entry name" value="Helicase_C"/>
    <property type="match status" value="1"/>
</dbReference>
<dbReference type="SMART" id="SM00474">
    <property type="entry name" value="35EXOc"/>
    <property type="match status" value="1"/>
</dbReference>
<dbReference type="Pfam" id="PF09382">
    <property type="entry name" value="RQC"/>
    <property type="match status" value="1"/>
</dbReference>
<dbReference type="GO" id="GO:0043138">
    <property type="term" value="F:3'-5' DNA helicase activity"/>
    <property type="evidence" value="ECO:0007669"/>
    <property type="project" value="UniProtKB-EC"/>
</dbReference>
<dbReference type="GO" id="GO:0005737">
    <property type="term" value="C:cytoplasm"/>
    <property type="evidence" value="ECO:0007669"/>
    <property type="project" value="TreeGrafter"/>
</dbReference>
<keyword evidence="9" id="KW-0347">Helicase</keyword>
<dbReference type="Pfam" id="PF01612">
    <property type="entry name" value="DNA_pol_A_exo1"/>
    <property type="match status" value="1"/>
</dbReference>
<dbReference type="GO" id="GO:0061849">
    <property type="term" value="F:telomeric G-quadruplex DNA binding"/>
    <property type="evidence" value="ECO:0007669"/>
    <property type="project" value="Ensembl"/>
</dbReference>
<dbReference type="eggNOG" id="KOG4373">
    <property type="taxonomic scope" value="Eukaryota"/>
</dbReference>
<evidence type="ECO:0000256" key="21">
    <source>
        <dbReference type="ARBA" id="ARBA00064885"/>
    </source>
</evidence>
<evidence type="ECO:0000256" key="17">
    <source>
        <dbReference type="ARBA" id="ARBA00023242"/>
    </source>
</evidence>
<dbReference type="GO" id="GO:0090399">
    <property type="term" value="P:replicative senescence"/>
    <property type="evidence" value="ECO:0007669"/>
    <property type="project" value="Ensembl"/>
</dbReference>
<dbReference type="InterPro" id="IPR029491">
    <property type="entry name" value="Helicase_HTH"/>
</dbReference>
<comment type="cofactor">
    <cofactor evidence="1">
        <name>Zn(2+)</name>
        <dbReference type="ChEBI" id="CHEBI:29105"/>
    </cofactor>
</comment>
<dbReference type="GO" id="GO:0000781">
    <property type="term" value="C:chromosome, telomeric region"/>
    <property type="evidence" value="ECO:0007669"/>
    <property type="project" value="Ensembl"/>
</dbReference>
<dbReference type="GO" id="GO:0000405">
    <property type="term" value="F:bubble DNA binding"/>
    <property type="evidence" value="ECO:0007669"/>
    <property type="project" value="Ensembl"/>
</dbReference>
<evidence type="ECO:0000259" key="24">
    <source>
        <dbReference type="PROSITE" id="PS50967"/>
    </source>
</evidence>
<keyword evidence="14" id="KW-0238">DNA-binding</keyword>
<dbReference type="Pfam" id="PF16124">
    <property type="entry name" value="RecQ_Zn_bind"/>
    <property type="match status" value="1"/>
</dbReference>
<dbReference type="RefSeq" id="XP_063095869.1">
    <property type="nucleotide sequence ID" value="XM_063239799.1"/>
</dbReference>
<dbReference type="GO" id="GO:0042803">
    <property type="term" value="F:protein homodimerization activity"/>
    <property type="evidence" value="ECO:0007669"/>
    <property type="project" value="Ensembl"/>
</dbReference>
<dbReference type="SUPFAM" id="SSF53098">
    <property type="entry name" value="Ribonuclease H-like"/>
    <property type="match status" value="1"/>
</dbReference>
<evidence type="ECO:0000256" key="6">
    <source>
        <dbReference type="ARBA" id="ARBA00022741"/>
    </source>
</evidence>
<dbReference type="PANTHER" id="PTHR13710:SF120">
    <property type="entry name" value="BIFUNCTIONAL 3'-5' EXONUCLEASE_ATP-DEPENDENT HELICASE WRN"/>
    <property type="match status" value="1"/>
</dbReference>
<feature type="compositionally biased region" description="Basic residues" evidence="23">
    <location>
        <begin position="1452"/>
        <end position="1462"/>
    </location>
</feature>
<dbReference type="OrthoDB" id="10261556at2759"/>
<evidence type="ECO:0000256" key="3">
    <source>
        <dbReference type="ARBA" id="ARBA00005446"/>
    </source>
</evidence>